<proteinExistence type="predicted"/>
<dbReference type="InterPro" id="IPR009382">
    <property type="entry name" value="Coleoptericin"/>
</dbReference>
<evidence type="ECO:0000313" key="2">
    <source>
        <dbReference type="EMBL" id="CAG9826287.1"/>
    </source>
</evidence>
<feature type="region of interest" description="Disordered" evidence="1">
    <location>
        <begin position="220"/>
        <end position="239"/>
    </location>
</feature>
<dbReference type="GO" id="GO:0005576">
    <property type="term" value="C:extracellular region"/>
    <property type="evidence" value="ECO:0007669"/>
    <property type="project" value="InterPro"/>
</dbReference>
<evidence type="ECO:0008006" key="4">
    <source>
        <dbReference type="Google" id="ProtNLM"/>
    </source>
</evidence>
<reference evidence="2" key="1">
    <citation type="submission" date="2022-01" db="EMBL/GenBank/DDBJ databases">
        <authorList>
            <person name="King R."/>
        </authorList>
    </citation>
    <scope>NUCLEOTIDE SEQUENCE</scope>
</reference>
<organism evidence="2 3">
    <name type="scientific">Diabrotica balteata</name>
    <name type="common">Banded cucumber beetle</name>
    <dbReference type="NCBI Taxonomy" id="107213"/>
    <lineage>
        <taxon>Eukaryota</taxon>
        <taxon>Metazoa</taxon>
        <taxon>Ecdysozoa</taxon>
        <taxon>Arthropoda</taxon>
        <taxon>Hexapoda</taxon>
        <taxon>Insecta</taxon>
        <taxon>Pterygota</taxon>
        <taxon>Neoptera</taxon>
        <taxon>Endopterygota</taxon>
        <taxon>Coleoptera</taxon>
        <taxon>Polyphaga</taxon>
        <taxon>Cucujiformia</taxon>
        <taxon>Chrysomeloidea</taxon>
        <taxon>Chrysomelidae</taxon>
        <taxon>Galerucinae</taxon>
        <taxon>Diabroticina</taxon>
        <taxon>Diabroticites</taxon>
        <taxon>Diabrotica</taxon>
    </lineage>
</organism>
<gene>
    <name evidence="2" type="ORF">DIABBA_LOCUS416</name>
</gene>
<keyword evidence="3" id="KW-1185">Reference proteome</keyword>
<dbReference type="Proteomes" id="UP001153709">
    <property type="component" value="Chromosome 1"/>
</dbReference>
<evidence type="ECO:0000256" key="1">
    <source>
        <dbReference type="SAM" id="MobiDB-lite"/>
    </source>
</evidence>
<dbReference type="Pfam" id="PF06286">
    <property type="entry name" value="Coleoptericin"/>
    <property type="match status" value="4"/>
</dbReference>
<dbReference type="EMBL" id="OU898276">
    <property type="protein sequence ID" value="CAG9826287.1"/>
    <property type="molecule type" value="Genomic_DNA"/>
</dbReference>
<dbReference type="AlphaFoldDB" id="A0A9N9SK16"/>
<dbReference type="GO" id="GO:0042742">
    <property type="term" value="P:defense response to bacterium"/>
    <property type="evidence" value="ECO:0007669"/>
    <property type="project" value="InterPro"/>
</dbReference>
<name>A0A9N9SK16_DIABA</name>
<dbReference type="OrthoDB" id="6755415at2759"/>
<sequence>MVVKIVRFCQNKRLLQEASCIQKSQESLIKNEVFRIPCIADGTGSGSLDISQTPQKEKELAGSTRPGWNKVVRGPNRAKPTWHVGGTWRFKRSPDPQWEVNPGANRDENGNVNAGVELKRKGEKHDFEAGWNKVVSGPNRAKPTWHVGGTLRFKRSPVPDWQVNPGASRDENGNVNAGVEVKRKGENHDFEAGWNKVVRGPNRAKPTWHVGGTFRFKRSPVPDWQVNPGASRDENGNVNAGVELKRKGEKHDFEAGWNKVVSGPNRAKPTWHVGGTFRFKRSPVPDWQVNPGANRDENGNVNAGVELKNKGKDHDFDAGWNKVVRGPNRAKPTWHVGGTWRFKRSVDIADLPLVVFPEEEQQTAF</sequence>
<protein>
    <recommendedName>
        <fullName evidence="4">Acaloleptin A</fullName>
    </recommendedName>
</protein>
<accession>A0A9N9SK16</accession>
<evidence type="ECO:0000313" key="3">
    <source>
        <dbReference type="Proteomes" id="UP001153709"/>
    </source>
</evidence>